<sequence length="173" mass="20411">MQNSQSGAIVERRPLSLNFALWIARQPWFGAVNHDGILLVWEKWFANLCLLRRMDPAERFAVEQRWVDPQWVSEPFPPDVFAVSWLGQWKTFVTEFQNDRYVERLAIPDNIRRLFRSTDFTIPDGRWIVDLVWDPEGRMANFNADHYAALSMPRSSDPDTFLLAIRRLFGWPT</sequence>
<organism evidence="1 2">
    <name type="scientific">Sulfobacillus harzensis</name>
    <dbReference type="NCBI Taxonomy" id="2729629"/>
    <lineage>
        <taxon>Bacteria</taxon>
        <taxon>Bacillati</taxon>
        <taxon>Bacillota</taxon>
        <taxon>Clostridia</taxon>
        <taxon>Eubacteriales</taxon>
        <taxon>Clostridiales Family XVII. Incertae Sedis</taxon>
        <taxon>Sulfobacillus</taxon>
    </lineage>
</organism>
<gene>
    <name evidence="1" type="ORF">HIJ39_21965</name>
</gene>
<evidence type="ECO:0000313" key="1">
    <source>
        <dbReference type="EMBL" id="NMP24977.1"/>
    </source>
</evidence>
<name>A0A7Y0Q4U3_9FIRM</name>
<dbReference type="EMBL" id="JABBVZ010000187">
    <property type="protein sequence ID" value="NMP24977.1"/>
    <property type="molecule type" value="Genomic_DNA"/>
</dbReference>
<comment type="caution">
    <text evidence="1">The sequence shown here is derived from an EMBL/GenBank/DDBJ whole genome shotgun (WGS) entry which is preliminary data.</text>
</comment>
<dbReference type="RefSeq" id="WP_169103179.1">
    <property type="nucleotide sequence ID" value="NZ_JABBVZ010000187.1"/>
</dbReference>
<evidence type="ECO:0000313" key="2">
    <source>
        <dbReference type="Proteomes" id="UP000533476"/>
    </source>
</evidence>
<dbReference type="Proteomes" id="UP000533476">
    <property type="component" value="Unassembled WGS sequence"/>
</dbReference>
<protein>
    <submittedName>
        <fullName evidence="1">Uncharacterized protein</fullName>
    </submittedName>
</protein>
<accession>A0A7Y0Q4U3</accession>
<keyword evidence="2" id="KW-1185">Reference proteome</keyword>
<reference evidence="1 2" key="1">
    <citation type="submission" date="2020-04" db="EMBL/GenBank/DDBJ databases">
        <authorList>
            <person name="Zhang R."/>
            <person name="Schippers A."/>
        </authorList>
    </citation>
    <scope>NUCLEOTIDE SEQUENCE [LARGE SCALE GENOMIC DNA]</scope>
    <source>
        <strain evidence="1 2">DSM 109850</strain>
    </source>
</reference>
<dbReference type="AlphaFoldDB" id="A0A7Y0Q4U3"/>
<proteinExistence type="predicted"/>